<evidence type="ECO:0008006" key="3">
    <source>
        <dbReference type="Google" id="ProtNLM"/>
    </source>
</evidence>
<dbReference type="InterPro" id="IPR021109">
    <property type="entry name" value="Peptidase_aspartic_dom_sf"/>
</dbReference>
<dbReference type="Proteomes" id="UP000014660">
    <property type="component" value="Chromosome"/>
</dbReference>
<accession>S0ASF0</accession>
<organism evidence="1 2">
    <name type="scientific">Ferroplasma acidarmanus Fer1</name>
    <dbReference type="NCBI Taxonomy" id="333146"/>
    <lineage>
        <taxon>Archaea</taxon>
        <taxon>Methanobacteriati</taxon>
        <taxon>Thermoplasmatota</taxon>
        <taxon>Thermoplasmata</taxon>
        <taxon>Thermoplasmatales</taxon>
        <taxon>Ferroplasmaceae</taxon>
        <taxon>Ferroplasma</taxon>
    </lineage>
</organism>
<sequence>MGEIHYNIQINGRRMKPILNALLDTGSSLNVLGHQLPDGHLTFEIGPEVYNSEGTEALIPDTEEKQIFGTLTFESIIIGGFTITDPRFTTFTLMKIADEAIIGHPLMQYLEMILDFRPDNESASIHRATSI</sequence>
<gene>
    <name evidence="1" type="ORF">FACI_IFERC00001G1930</name>
</gene>
<dbReference type="KEGG" id="fac:FACI_IFERC01G1930"/>
<dbReference type="AlphaFoldDB" id="S0ASF0"/>
<dbReference type="Gene3D" id="2.40.70.10">
    <property type="entry name" value="Acid Proteases"/>
    <property type="match status" value="1"/>
</dbReference>
<keyword evidence="2" id="KW-1185">Reference proteome</keyword>
<dbReference type="RefSeq" id="WP_009888125.1">
    <property type="nucleotide sequence ID" value="NC_021592.1"/>
</dbReference>
<dbReference type="EMBL" id="CP004145">
    <property type="protein sequence ID" value="AGO61906.1"/>
    <property type="molecule type" value="Genomic_DNA"/>
</dbReference>
<proteinExistence type="predicted"/>
<dbReference type="GeneID" id="16026120"/>
<reference evidence="1 2" key="1">
    <citation type="journal article" date="2007" name="Proc. Natl. Acad. Sci. U.S.A.">
        <title>Genome dynamics in a natural archaeal population.</title>
        <authorList>
            <person name="Allen E.E."/>
            <person name="Tyson G.W."/>
            <person name="Whitaker R.J."/>
            <person name="Detter J.C."/>
            <person name="Richardson P.M."/>
            <person name="Banfield J.F."/>
        </authorList>
    </citation>
    <scope>NUCLEOTIDE SEQUENCE [LARGE SCALE GENOMIC DNA]</scope>
    <source>
        <strain evidence="2">fer1</strain>
    </source>
</reference>
<name>S0ASF0_FERAC</name>
<dbReference type="HOGENOM" id="CLU_1922691_0_0_2"/>
<evidence type="ECO:0000313" key="2">
    <source>
        <dbReference type="Proteomes" id="UP000014660"/>
    </source>
</evidence>
<evidence type="ECO:0000313" key="1">
    <source>
        <dbReference type="EMBL" id="AGO61906.1"/>
    </source>
</evidence>
<protein>
    <recommendedName>
        <fullName evidence="3">Peptidase A2 domain-containing protein</fullName>
    </recommendedName>
</protein>
<dbReference type="SUPFAM" id="SSF50630">
    <property type="entry name" value="Acid proteases"/>
    <property type="match status" value="1"/>
</dbReference>